<dbReference type="AlphaFoldDB" id="A0A8S1CVG8"/>
<evidence type="ECO:0000256" key="1">
    <source>
        <dbReference type="ARBA" id="ARBA00004275"/>
    </source>
</evidence>
<dbReference type="OrthoDB" id="10253869at2759"/>
<dbReference type="InterPro" id="IPR042099">
    <property type="entry name" value="ANL_N_sf"/>
</dbReference>
<dbReference type="PROSITE" id="PS00455">
    <property type="entry name" value="AMP_BINDING"/>
    <property type="match status" value="1"/>
</dbReference>
<dbReference type="SUPFAM" id="SSF56801">
    <property type="entry name" value="Acetyl-CoA synthetase-like"/>
    <property type="match status" value="3"/>
</dbReference>
<dbReference type="GO" id="GO:0005777">
    <property type="term" value="C:peroxisome"/>
    <property type="evidence" value="ECO:0007669"/>
    <property type="project" value="UniProtKB-SubCell"/>
</dbReference>
<dbReference type="Pfam" id="PF00501">
    <property type="entry name" value="AMP-binding"/>
    <property type="match status" value="2"/>
</dbReference>
<feature type="domain" description="AMP-binding enzyme C-terminal" evidence="6">
    <location>
        <begin position="393"/>
        <end position="451"/>
    </location>
</feature>
<protein>
    <recommendedName>
        <fullName evidence="9">AMP-dependent synthetase/ligase domain-containing protein</fullName>
    </recommendedName>
</protein>
<feature type="domain" description="AMP-dependent synthetase/ligase" evidence="5">
    <location>
        <begin position="494"/>
        <end position="863"/>
    </location>
</feature>
<comment type="subcellular location">
    <subcellularLocation>
        <location evidence="1">Peroxisome</location>
    </subcellularLocation>
</comment>
<reference evidence="7 8" key="1">
    <citation type="submission" date="2020-04" db="EMBL/GenBank/DDBJ databases">
        <authorList>
            <person name="Alioto T."/>
            <person name="Alioto T."/>
            <person name="Gomez Garrido J."/>
        </authorList>
    </citation>
    <scope>NUCLEOTIDE SEQUENCE [LARGE SCALE GENOMIC DNA]</scope>
</reference>
<evidence type="ECO:0000256" key="3">
    <source>
        <dbReference type="ARBA" id="ARBA00022598"/>
    </source>
</evidence>
<evidence type="ECO:0000313" key="7">
    <source>
        <dbReference type="EMBL" id="CAB3369217.1"/>
    </source>
</evidence>
<keyword evidence="8" id="KW-1185">Reference proteome</keyword>
<comment type="similarity">
    <text evidence="2">Belongs to the ATP-dependent AMP-binding enzyme family.</text>
</comment>
<organism evidence="7 8">
    <name type="scientific">Cloeon dipterum</name>
    <dbReference type="NCBI Taxonomy" id="197152"/>
    <lineage>
        <taxon>Eukaryota</taxon>
        <taxon>Metazoa</taxon>
        <taxon>Ecdysozoa</taxon>
        <taxon>Arthropoda</taxon>
        <taxon>Hexapoda</taxon>
        <taxon>Insecta</taxon>
        <taxon>Pterygota</taxon>
        <taxon>Palaeoptera</taxon>
        <taxon>Ephemeroptera</taxon>
        <taxon>Pisciforma</taxon>
        <taxon>Baetidae</taxon>
        <taxon>Cloeon</taxon>
    </lineage>
</organism>
<dbReference type="InterPro" id="IPR020845">
    <property type="entry name" value="AMP-binding_CS"/>
</dbReference>
<evidence type="ECO:0000256" key="2">
    <source>
        <dbReference type="ARBA" id="ARBA00006432"/>
    </source>
</evidence>
<evidence type="ECO:0000313" key="8">
    <source>
        <dbReference type="Proteomes" id="UP000494165"/>
    </source>
</evidence>
<dbReference type="Proteomes" id="UP000494165">
    <property type="component" value="Unassembled WGS sequence"/>
</dbReference>
<evidence type="ECO:0000256" key="4">
    <source>
        <dbReference type="ARBA" id="ARBA00023140"/>
    </source>
</evidence>
<dbReference type="Gene3D" id="3.30.300.30">
    <property type="match status" value="3"/>
</dbReference>
<dbReference type="PANTHER" id="PTHR24096">
    <property type="entry name" value="LONG-CHAIN-FATTY-ACID--COA LIGASE"/>
    <property type="match status" value="1"/>
</dbReference>
<keyword evidence="3" id="KW-0436">Ligase</keyword>
<dbReference type="Gene3D" id="3.40.50.12780">
    <property type="entry name" value="N-terminal domain of ligase-like"/>
    <property type="match status" value="1"/>
</dbReference>
<name>A0A8S1CVG8_9INSE</name>
<keyword evidence="4" id="KW-0576">Peroxisome</keyword>
<dbReference type="GO" id="GO:0016405">
    <property type="term" value="F:CoA-ligase activity"/>
    <property type="evidence" value="ECO:0007669"/>
    <property type="project" value="TreeGrafter"/>
</dbReference>
<feature type="domain" description="AMP-dependent synthetase/ligase" evidence="5">
    <location>
        <begin position="107"/>
        <end position="284"/>
    </location>
</feature>
<dbReference type="EMBL" id="CADEPI010000044">
    <property type="protein sequence ID" value="CAB3369217.1"/>
    <property type="molecule type" value="Genomic_DNA"/>
</dbReference>
<evidence type="ECO:0000259" key="6">
    <source>
        <dbReference type="Pfam" id="PF13193"/>
    </source>
</evidence>
<evidence type="ECO:0008006" key="9">
    <source>
        <dbReference type="Google" id="ProtNLM"/>
    </source>
</evidence>
<dbReference type="Gene3D" id="3.40.50.980">
    <property type="match status" value="2"/>
</dbReference>
<feature type="domain" description="AMP-binding enzyme C-terminal" evidence="6">
    <location>
        <begin position="8"/>
        <end position="66"/>
    </location>
</feature>
<proteinExistence type="inferred from homology"/>
<feature type="domain" description="AMP-binding enzyme C-terminal" evidence="6">
    <location>
        <begin position="916"/>
        <end position="989"/>
    </location>
</feature>
<gene>
    <name evidence="7" type="ORF">CLODIP_2_CD05706</name>
</gene>
<dbReference type="InterPro" id="IPR045851">
    <property type="entry name" value="AMP-bd_C_sf"/>
</dbReference>
<dbReference type="Pfam" id="PF13193">
    <property type="entry name" value="AMP-binding_C"/>
    <property type="match status" value="3"/>
</dbReference>
<evidence type="ECO:0000259" key="5">
    <source>
        <dbReference type="Pfam" id="PF00501"/>
    </source>
</evidence>
<dbReference type="InterPro" id="IPR025110">
    <property type="entry name" value="AMP-bd_C"/>
</dbReference>
<comment type="caution">
    <text evidence="7">The sequence shown here is derived from an EMBL/GenBank/DDBJ whole genome shotgun (WGS) entry which is preliminary data.</text>
</comment>
<sequence length="1006" mass="112502">MFIVSPTEIETCIKQHPDVLEVGVVDIPNPECTSVARAFIRKKPNSKCTEADLVQFVADRLPEHKQLHVPAEPGIFKSPLDRDISNLPECPIYDFLCQKIRERGVDKTDKPWVVDTSIGNAVYFKDIDPHSRNVGSALTRLGFKNRDTLFTLSPTRPPSSTSYNLRYGGLVAQSEVDFKAMPLTEFARQMREAKARFVLVDKETYPKIQEAVELMPWPVSIISFDDVGQADVALVKALIEDDGAALPEKVNIKPKEDIICIPNTSGSTGLPKGVCHTHFGFTTLNFDPRAIDVLKRPFMTPMSNYAVGRFMENYFELMVKNKPGNVLMYPFVANWFARCDDIGKYDLSILQLITIVGSVLDPTTAQLINQKLLGAKIVLFYGMTEMINVSPTEIETCIKQHPDVLEVGVVDIPNPECTSVARAFIRKKPNSKCTEADLVQFVADRLPEHKQLHVTSEPVIFKSPLERDPSNLPECPIFDFLLKRIKDHGVDKTNRPWMVDTTTGAKVYFKDIETDSKRVASALTRLGFGHRDFLYFATYETAVLYLVQLGVWRLGGGVRGGFQTETPEEFARQLRETQARFILVDKETFPVIKKTIQLLTWEVKLISFDDVGEADVALVKSLLEDDGTAMPEKVDIKPKDDVICAPNTSASTGLPKGVCHTHFSLTSLAFDPEAIDVFGLSLMSPASNYAIGSYIITCCSISFGTTVFQLGKFQKENFLDLLTEHRPANTLMYPFVCNWLARCDELDQYDLSFLESITITGAVLDATTIELMAKRLPHVEIIQLYGMTELINVTNARIRAPGNRLSKEKTIMRENQGEMCVSSGKLVPYVEARVVDVDTGEFQGPNKRGEICVKSPMTMKGYLREGCNEPVMDDLTDDGYYKTGDIGFFDEDSNIYVVERTKFLFKYQAWSVSPTEIESVIKQHPGVLEVGVIDVPDLANSNVAKAFVRKKPNATCTAEELIKFVADRLIERKQLHGGVVFVDKLPESKGNKLDRIALKKLAKGGK</sequence>
<accession>A0A8S1CVG8</accession>
<dbReference type="InterPro" id="IPR000873">
    <property type="entry name" value="AMP-dep_synth/lig_dom"/>
</dbReference>
<dbReference type="PANTHER" id="PTHR24096:SF149">
    <property type="entry name" value="AMP-BINDING DOMAIN-CONTAINING PROTEIN-RELATED"/>
    <property type="match status" value="1"/>
</dbReference>